<protein>
    <submittedName>
        <fullName evidence="1">Histidine phosphatase family protein</fullName>
    </submittedName>
</protein>
<sequence>MSNWIWRHPRPEGVLGRCIGQTDVPVDPRRLKRLADRLERHARQHQLARQVYVSPLQRSQGVGAWLAQRGWQVIVAPELMEMHFGEWEGRAWSSIAPAEIDAWCADFFHYAPGGGENLAQVFERVECWLRSQREPWLMVGHAGWINAARWITERPSERPQATTWPLSVKYGKKLALRCVF</sequence>
<keyword evidence="2" id="KW-1185">Reference proteome</keyword>
<dbReference type="RefSeq" id="WP_405340323.1">
    <property type="nucleotide sequence ID" value="NZ_JBANFI010000006.1"/>
</dbReference>
<evidence type="ECO:0000313" key="2">
    <source>
        <dbReference type="Proteomes" id="UP001621714"/>
    </source>
</evidence>
<proteinExistence type="predicted"/>
<dbReference type="Proteomes" id="UP001621714">
    <property type="component" value="Unassembled WGS sequence"/>
</dbReference>
<dbReference type="Pfam" id="PF00300">
    <property type="entry name" value="His_Phos_1"/>
    <property type="match status" value="1"/>
</dbReference>
<dbReference type="InterPro" id="IPR013078">
    <property type="entry name" value="His_Pase_superF_clade-1"/>
</dbReference>
<dbReference type="SMART" id="SM00855">
    <property type="entry name" value="PGAM"/>
    <property type="match status" value="1"/>
</dbReference>
<dbReference type="InterPro" id="IPR029033">
    <property type="entry name" value="His_PPase_superfam"/>
</dbReference>
<dbReference type="Gene3D" id="3.40.50.1240">
    <property type="entry name" value="Phosphoglycerate mutase-like"/>
    <property type="match status" value="1"/>
</dbReference>
<dbReference type="SUPFAM" id="SSF53254">
    <property type="entry name" value="Phosphoglycerate mutase-like"/>
    <property type="match status" value="1"/>
</dbReference>
<accession>A0ABW8PYV1</accession>
<gene>
    <name evidence="1" type="ORF">V6U78_10470</name>
</gene>
<comment type="caution">
    <text evidence="1">The sequence shown here is derived from an EMBL/GenBank/DDBJ whole genome shotgun (WGS) entry which is preliminary data.</text>
</comment>
<dbReference type="EMBL" id="JBANFI010000006">
    <property type="protein sequence ID" value="MFK7161460.1"/>
    <property type="molecule type" value="Genomic_DNA"/>
</dbReference>
<organism evidence="1 2">
    <name type="scientific">Marinospirillum alkalitolerans</name>
    <dbReference type="NCBI Taxonomy" id="3123374"/>
    <lineage>
        <taxon>Bacteria</taxon>
        <taxon>Pseudomonadati</taxon>
        <taxon>Pseudomonadota</taxon>
        <taxon>Gammaproteobacteria</taxon>
        <taxon>Oceanospirillales</taxon>
        <taxon>Oceanospirillaceae</taxon>
        <taxon>Marinospirillum</taxon>
    </lineage>
</organism>
<name>A0ABW8PYV1_9GAMM</name>
<reference evidence="1 2" key="1">
    <citation type="submission" date="2024-02" db="EMBL/GenBank/DDBJ databases">
        <title>Marinospirillum sp. MEB 164 isolated from Lonar lake sediment.</title>
        <authorList>
            <person name="Joshi A."/>
            <person name="Thite S."/>
        </authorList>
    </citation>
    <scope>NUCLEOTIDE SEQUENCE [LARGE SCALE GENOMIC DNA]</scope>
    <source>
        <strain evidence="1 2">MEB164</strain>
    </source>
</reference>
<evidence type="ECO:0000313" key="1">
    <source>
        <dbReference type="EMBL" id="MFK7161460.1"/>
    </source>
</evidence>